<dbReference type="PROSITE" id="PS50222">
    <property type="entry name" value="EF_HAND_2"/>
    <property type="match status" value="1"/>
</dbReference>
<feature type="domain" description="EF-hand" evidence="2">
    <location>
        <begin position="142"/>
        <end position="177"/>
    </location>
</feature>
<dbReference type="Gene3D" id="1.10.238.10">
    <property type="entry name" value="EF-hand"/>
    <property type="match status" value="1"/>
</dbReference>
<dbReference type="AlphaFoldDB" id="A0ABD0LEL8"/>
<name>A0ABD0LEL8_9CAEN</name>
<feature type="non-terminal residue" evidence="3">
    <location>
        <position position="1"/>
    </location>
</feature>
<reference evidence="3 4" key="1">
    <citation type="journal article" date="2023" name="Sci. Data">
        <title>Genome assembly of the Korean intertidal mud-creeper Batillaria attramentaria.</title>
        <authorList>
            <person name="Patra A.K."/>
            <person name="Ho P.T."/>
            <person name="Jun S."/>
            <person name="Lee S.J."/>
            <person name="Kim Y."/>
            <person name="Won Y.J."/>
        </authorList>
    </citation>
    <scope>NUCLEOTIDE SEQUENCE [LARGE SCALE GENOMIC DNA]</scope>
    <source>
        <strain evidence="3">Wonlab-2016</strain>
    </source>
</reference>
<evidence type="ECO:0000313" key="4">
    <source>
        <dbReference type="Proteomes" id="UP001519460"/>
    </source>
</evidence>
<sequence>KLEYSGVLPNMYDHFVTVRNEPSTAPYVRRALHKIKRGVGVGELIEERRKGGEGTKKEDSNKDGVIDSKDFVDAIEKISQLHHWGKCDKKYAEAKEQLDVIWDGLRIEADKNKDEIVTKDEWIDMWEKVLSKVEAGGSFPDWQEKYIEFMFYANDTSGDGLIDKDEYVDIQTKFENSKADSEKAFEKLAEGTDGKITKEDFTNLWREYFLSNDRSQRGNYLFGLPPQ</sequence>
<dbReference type="SUPFAM" id="SSF47473">
    <property type="entry name" value="EF-hand"/>
    <property type="match status" value="1"/>
</dbReference>
<keyword evidence="1" id="KW-0106">Calcium</keyword>
<organism evidence="3 4">
    <name type="scientific">Batillaria attramentaria</name>
    <dbReference type="NCBI Taxonomy" id="370345"/>
    <lineage>
        <taxon>Eukaryota</taxon>
        <taxon>Metazoa</taxon>
        <taxon>Spiralia</taxon>
        <taxon>Lophotrochozoa</taxon>
        <taxon>Mollusca</taxon>
        <taxon>Gastropoda</taxon>
        <taxon>Caenogastropoda</taxon>
        <taxon>Sorbeoconcha</taxon>
        <taxon>Cerithioidea</taxon>
        <taxon>Batillariidae</taxon>
        <taxon>Batillaria</taxon>
    </lineage>
</organism>
<evidence type="ECO:0000256" key="1">
    <source>
        <dbReference type="ARBA" id="ARBA00022837"/>
    </source>
</evidence>
<keyword evidence="4" id="KW-1185">Reference proteome</keyword>
<accession>A0ABD0LEL8</accession>
<protein>
    <recommendedName>
        <fullName evidence="2">EF-hand domain-containing protein</fullName>
    </recommendedName>
</protein>
<proteinExistence type="predicted"/>
<dbReference type="InterPro" id="IPR011992">
    <property type="entry name" value="EF-hand-dom_pair"/>
</dbReference>
<dbReference type="Proteomes" id="UP001519460">
    <property type="component" value="Unassembled WGS sequence"/>
</dbReference>
<dbReference type="PROSITE" id="PS00018">
    <property type="entry name" value="EF_HAND_1"/>
    <property type="match status" value="2"/>
</dbReference>
<dbReference type="InterPro" id="IPR002048">
    <property type="entry name" value="EF_hand_dom"/>
</dbReference>
<evidence type="ECO:0000313" key="3">
    <source>
        <dbReference type="EMBL" id="KAK7497858.1"/>
    </source>
</evidence>
<evidence type="ECO:0000259" key="2">
    <source>
        <dbReference type="PROSITE" id="PS50222"/>
    </source>
</evidence>
<dbReference type="InterPro" id="IPR018247">
    <property type="entry name" value="EF_Hand_1_Ca_BS"/>
</dbReference>
<dbReference type="EMBL" id="JACVVK020000055">
    <property type="protein sequence ID" value="KAK7497858.1"/>
    <property type="molecule type" value="Genomic_DNA"/>
</dbReference>
<comment type="caution">
    <text evidence="3">The sequence shown here is derived from an EMBL/GenBank/DDBJ whole genome shotgun (WGS) entry which is preliminary data.</text>
</comment>
<gene>
    <name evidence="3" type="ORF">BaRGS_00010992</name>
</gene>